<dbReference type="InterPro" id="IPR037923">
    <property type="entry name" value="HTH-like"/>
</dbReference>
<dbReference type="Pfam" id="PF12833">
    <property type="entry name" value="HTH_18"/>
    <property type="match status" value="1"/>
</dbReference>
<dbReference type="Gene3D" id="1.10.10.60">
    <property type="entry name" value="Homeodomain-like"/>
    <property type="match status" value="1"/>
</dbReference>
<protein>
    <submittedName>
        <fullName evidence="5">AraC family transcriptional regulator</fullName>
    </submittedName>
</protein>
<feature type="domain" description="HTH araC/xylS-type" evidence="4">
    <location>
        <begin position="174"/>
        <end position="271"/>
    </location>
</feature>
<evidence type="ECO:0000256" key="1">
    <source>
        <dbReference type="ARBA" id="ARBA00023015"/>
    </source>
</evidence>
<dbReference type="SMART" id="SM00342">
    <property type="entry name" value="HTH_ARAC"/>
    <property type="match status" value="1"/>
</dbReference>
<organism evidence="5 6">
    <name type="scientific">Cupriavidus malaysiensis</name>
    <dbReference type="NCBI Taxonomy" id="367825"/>
    <lineage>
        <taxon>Bacteria</taxon>
        <taxon>Pseudomonadati</taxon>
        <taxon>Pseudomonadota</taxon>
        <taxon>Betaproteobacteria</taxon>
        <taxon>Burkholderiales</taxon>
        <taxon>Burkholderiaceae</taxon>
        <taxon>Cupriavidus</taxon>
    </lineage>
</organism>
<dbReference type="PROSITE" id="PS01124">
    <property type="entry name" value="HTH_ARAC_FAMILY_2"/>
    <property type="match status" value="1"/>
</dbReference>
<evidence type="ECO:0000259" key="4">
    <source>
        <dbReference type="PROSITE" id="PS01124"/>
    </source>
</evidence>
<keyword evidence="3" id="KW-0804">Transcription</keyword>
<evidence type="ECO:0000256" key="3">
    <source>
        <dbReference type="ARBA" id="ARBA00023163"/>
    </source>
</evidence>
<dbReference type="InterPro" id="IPR018060">
    <property type="entry name" value="HTH_AraC"/>
</dbReference>
<proteinExistence type="predicted"/>
<keyword evidence="1" id="KW-0805">Transcription regulation</keyword>
<name>A0ABN4TL91_9BURK</name>
<dbReference type="InterPro" id="IPR050204">
    <property type="entry name" value="AraC_XylS_family_regulators"/>
</dbReference>
<dbReference type="InterPro" id="IPR009057">
    <property type="entry name" value="Homeodomain-like_sf"/>
</dbReference>
<accession>A0ABN4TL91</accession>
<keyword evidence="6" id="KW-1185">Reference proteome</keyword>
<dbReference type="PANTHER" id="PTHR46796:SF2">
    <property type="entry name" value="TRANSCRIPTIONAL REGULATORY PROTEIN"/>
    <property type="match status" value="1"/>
</dbReference>
<dbReference type="RefSeq" id="WP_071010627.1">
    <property type="nucleotide sequence ID" value="NZ_CP017754.1"/>
</dbReference>
<sequence>MNDCARPPGAGGNRIRMGRGGAGIERAEAFFHGQAFAPHRHDTYAIGVTTAGVQTFRYRGERRVCLPGQCHILHPDELHDGGAGTEAGFGYRIVYVDPGLVQQALGGRPLPFVRAPVVGGALLPEGFSSGVWDLDGEIDALARVEIAVAVANLLVAASGGTPLRPGARALDAVQRVRELIAATPAERHAMETLERASGLDRWTLARQFRALFGTSPGRFRTQRQLDLVRRLLAAGTPAGAAALEAGFADQSHMTRHFKRAYGLTPAAWAAALSGRG</sequence>
<dbReference type="EMBL" id="CP017754">
    <property type="protein sequence ID" value="AOZ04729.1"/>
    <property type="molecule type" value="Genomic_DNA"/>
</dbReference>
<dbReference type="SUPFAM" id="SSF46689">
    <property type="entry name" value="Homeodomain-like"/>
    <property type="match status" value="2"/>
</dbReference>
<dbReference type="Proteomes" id="UP000177515">
    <property type="component" value="Chromosome 1"/>
</dbReference>
<evidence type="ECO:0000313" key="6">
    <source>
        <dbReference type="Proteomes" id="UP000177515"/>
    </source>
</evidence>
<evidence type="ECO:0000313" key="5">
    <source>
        <dbReference type="EMBL" id="AOZ04729.1"/>
    </source>
</evidence>
<dbReference type="PANTHER" id="PTHR46796">
    <property type="entry name" value="HTH-TYPE TRANSCRIPTIONAL ACTIVATOR RHAS-RELATED"/>
    <property type="match status" value="1"/>
</dbReference>
<reference evidence="5 6" key="1">
    <citation type="submission" date="2016-10" db="EMBL/GenBank/DDBJ databases">
        <title>Complete genome sequences of three Cupriavidus strains isolated from various Malaysian environments.</title>
        <authorList>
            <person name="Abdullah A.A.-A."/>
            <person name="Shafie N.A.H."/>
            <person name="Lau N.S."/>
        </authorList>
    </citation>
    <scope>NUCLEOTIDE SEQUENCE [LARGE SCALE GENOMIC DNA]</scope>
    <source>
        <strain evidence="5 6">USMAA1020</strain>
    </source>
</reference>
<dbReference type="InterPro" id="IPR003313">
    <property type="entry name" value="AraC-bd"/>
</dbReference>
<dbReference type="SUPFAM" id="SSF51215">
    <property type="entry name" value="Regulatory protein AraC"/>
    <property type="match status" value="1"/>
</dbReference>
<keyword evidence="2" id="KW-0238">DNA-binding</keyword>
<gene>
    <name evidence="5" type="ORF">BKK80_01915</name>
</gene>
<evidence type="ECO:0000256" key="2">
    <source>
        <dbReference type="ARBA" id="ARBA00023125"/>
    </source>
</evidence>
<dbReference type="Pfam" id="PF02311">
    <property type="entry name" value="AraC_binding"/>
    <property type="match status" value="1"/>
</dbReference>